<dbReference type="Proteomes" id="UP000749646">
    <property type="component" value="Unassembled WGS sequence"/>
</dbReference>
<keyword evidence="3" id="KW-1185">Reference proteome</keyword>
<evidence type="ECO:0000313" key="2">
    <source>
        <dbReference type="EMBL" id="KAF9962769.1"/>
    </source>
</evidence>
<protein>
    <submittedName>
        <fullName evidence="2">Uncharacterized protein</fullName>
    </submittedName>
</protein>
<dbReference type="AlphaFoldDB" id="A0A9P6J538"/>
<feature type="signal peptide" evidence="1">
    <location>
        <begin position="1"/>
        <end position="24"/>
    </location>
</feature>
<keyword evidence="1" id="KW-0732">Signal</keyword>
<name>A0A9P6J538_9FUNG</name>
<sequence length="210" mass="23231">MLRLSSMLLFTILAWCSLTTTTTAIAHSKDLPISITLTQLEAAFAGHCPTITQGEVISCSDALPYINDAIYKYGLSTRGQRAAYIANMAYEGAYLKYNYNLVTRSQGTRSILPATSLKIFVDANESIQKFWPGYPYVDVETIVDVLIQHKADFEPGAWWTVSGPRCAKVASRLSESLSSFITWEITCINGGEQTIKDRAEIYSTVYASIV</sequence>
<proteinExistence type="predicted"/>
<reference evidence="2" key="1">
    <citation type="journal article" date="2020" name="Fungal Divers.">
        <title>Resolving the Mortierellaceae phylogeny through synthesis of multi-gene phylogenetics and phylogenomics.</title>
        <authorList>
            <person name="Vandepol N."/>
            <person name="Liber J."/>
            <person name="Desiro A."/>
            <person name="Na H."/>
            <person name="Kennedy M."/>
            <person name="Barry K."/>
            <person name="Grigoriev I.V."/>
            <person name="Miller A.N."/>
            <person name="O'Donnell K."/>
            <person name="Stajich J.E."/>
            <person name="Bonito G."/>
        </authorList>
    </citation>
    <scope>NUCLEOTIDE SEQUENCE</scope>
    <source>
        <strain evidence="2">MES-2147</strain>
    </source>
</reference>
<evidence type="ECO:0000256" key="1">
    <source>
        <dbReference type="SAM" id="SignalP"/>
    </source>
</evidence>
<accession>A0A9P6J538</accession>
<comment type="caution">
    <text evidence="2">The sequence shown here is derived from an EMBL/GenBank/DDBJ whole genome shotgun (WGS) entry which is preliminary data.</text>
</comment>
<gene>
    <name evidence="2" type="ORF">BGZ65_008054</name>
</gene>
<organism evidence="2 3">
    <name type="scientific">Modicella reniformis</name>
    <dbReference type="NCBI Taxonomy" id="1440133"/>
    <lineage>
        <taxon>Eukaryota</taxon>
        <taxon>Fungi</taxon>
        <taxon>Fungi incertae sedis</taxon>
        <taxon>Mucoromycota</taxon>
        <taxon>Mortierellomycotina</taxon>
        <taxon>Mortierellomycetes</taxon>
        <taxon>Mortierellales</taxon>
        <taxon>Mortierellaceae</taxon>
        <taxon>Modicella</taxon>
    </lineage>
</organism>
<evidence type="ECO:0000313" key="3">
    <source>
        <dbReference type="Proteomes" id="UP000749646"/>
    </source>
</evidence>
<dbReference type="OrthoDB" id="2349272at2759"/>
<dbReference type="EMBL" id="JAAAHW010006357">
    <property type="protein sequence ID" value="KAF9962769.1"/>
    <property type="molecule type" value="Genomic_DNA"/>
</dbReference>
<feature type="chain" id="PRO_5040298424" evidence="1">
    <location>
        <begin position="25"/>
        <end position="210"/>
    </location>
</feature>